<dbReference type="PROSITE" id="PS50003">
    <property type="entry name" value="PH_DOMAIN"/>
    <property type="match status" value="1"/>
</dbReference>
<dbReference type="STRING" id="67767.A0A0J7MXA5"/>
<feature type="non-terminal residue" evidence="3">
    <location>
        <position position="210"/>
    </location>
</feature>
<dbReference type="GO" id="GO:0005802">
    <property type="term" value="C:trans-Golgi network"/>
    <property type="evidence" value="ECO:0007669"/>
    <property type="project" value="TreeGrafter"/>
</dbReference>
<keyword evidence="3" id="KW-0176">Collagen</keyword>
<name>A0A0J7MXA5_LASNI</name>
<dbReference type="EMBL" id="LBMM01014770">
    <property type="protein sequence ID" value="KMQ85055.1"/>
    <property type="molecule type" value="Genomic_DNA"/>
</dbReference>
<proteinExistence type="predicted"/>
<gene>
    <name evidence="3" type="ORF">RF55_16652</name>
</gene>
<dbReference type="InterPro" id="IPR011993">
    <property type="entry name" value="PH-like_dom_sf"/>
</dbReference>
<dbReference type="CDD" id="cd13283">
    <property type="entry name" value="PH_GPBP"/>
    <property type="match status" value="1"/>
</dbReference>
<evidence type="ECO:0000313" key="4">
    <source>
        <dbReference type="Proteomes" id="UP000036403"/>
    </source>
</evidence>
<dbReference type="PaxDb" id="67767-A0A0J7MXA5"/>
<dbReference type="GO" id="GO:0005581">
    <property type="term" value="C:collagen trimer"/>
    <property type="evidence" value="ECO:0007669"/>
    <property type="project" value="UniProtKB-KW"/>
</dbReference>
<protein>
    <submittedName>
        <fullName evidence="3">Collagen type iv alpha-3-binding protein</fullName>
    </submittedName>
</protein>
<dbReference type="AlphaFoldDB" id="A0A0J7MXA5"/>
<dbReference type="PANTHER" id="PTHR22902:SF27">
    <property type="entry name" value="PLECKSTRIN HOMOLOGY DOMAIN-CONTAINING FAMILY A MEMBER 3"/>
    <property type="match status" value="1"/>
</dbReference>
<dbReference type="GO" id="GO:0005829">
    <property type="term" value="C:cytosol"/>
    <property type="evidence" value="ECO:0007669"/>
    <property type="project" value="GOC"/>
</dbReference>
<evidence type="ECO:0000313" key="3">
    <source>
        <dbReference type="EMBL" id="KMQ85055.1"/>
    </source>
</evidence>
<dbReference type="Proteomes" id="UP000036403">
    <property type="component" value="Unassembled WGS sequence"/>
</dbReference>
<evidence type="ECO:0000259" key="2">
    <source>
        <dbReference type="PROSITE" id="PS50003"/>
    </source>
</evidence>
<dbReference type="SUPFAM" id="SSF50729">
    <property type="entry name" value="PH domain-like"/>
    <property type="match status" value="1"/>
</dbReference>
<accession>A0A0J7MXA5</accession>
<comment type="caution">
    <text evidence="3">The sequence shown here is derived from an EMBL/GenBank/DDBJ whole genome shotgun (WGS) entry which is preliminary data.</text>
</comment>
<dbReference type="GO" id="GO:0001881">
    <property type="term" value="P:receptor recycling"/>
    <property type="evidence" value="ECO:0007669"/>
    <property type="project" value="TreeGrafter"/>
</dbReference>
<dbReference type="InterPro" id="IPR001849">
    <property type="entry name" value="PH_domain"/>
</dbReference>
<keyword evidence="4" id="KW-1185">Reference proteome</keyword>
<dbReference type="InterPro" id="IPR045188">
    <property type="entry name" value="Boi1/Boi2-like"/>
</dbReference>
<organism evidence="3 4">
    <name type="scientific">Lasius niger</name>
    <name type="common">Black garden ant</name>
    <dbReference type="NCBI Taxonomy" id="67767"/>
    <lineage>
        <taxon>Eukaryota</taxon>
        <taxon>Metazoa</taxon>
        <taxon>Ecdysozoa</taxon>
        <taxon>Arthropoda</taxon>
        <taxon>Hexapoda</taxon>
        <taxon>Insecta</taxon>
        <taxon>Pterygota</taxon>
        <taxon>Neoptera</taxon>
        <taxon>Endopterygota</taxon>
        <taxon>Hymenoptera</taxon>
        <taxon>Apocrita</taxon>
        <taxon>Aculeata</taxon>
        <taxon>Formicoidea</taxon>
        <taxon>Formicidae</taxon>
        <taxon>Formicinae</taxon>
        <taxon>Lasius</taxon>
        <taxon>Lasius</taxon>
    </lineage>
</organism>
<reference evidence="3 4" key="1">
    <citation type="submission" date="2015-04" db="EMBL/GenBank/DDBJ databases">
        <title>Lasius niger genome sequencing.</title>
        <authorList>
            <person name="Konorov E.A."/>
            <person name="Nikitin M.A."/>
            <person name="Kirill M.V."/>
            <person name="Chang P."/>
        </authorList>
    </citation>
    <scope>NUCLEOTIDE SEQUENCE [LARGE SCALE GENOMIC DNA]</scope>
    <source>
        <tissue evidence="3">Whole</tissue>
    </source>
</reference>
<dbReference type="Pfam" id="PF00169">
    <property type="entry name" value="PH"/>
    <property type="match status" value="1"/>
</dbReference>
<dbReference type="PANTHER" id="PTHR22902">
    <property type="entry name" value="SESQUIPEDALIAN"/>
    <property type="match status" value="1"/>
</dbReference>
<dbReference type="GO" id="GO:0042147">
    <property type="term" value="P:retrograde transport, endosome to Golgi"/>
    <property type="evidence" value="ECO:0007669"/>
    <property type="project" value="TreeGrafter"/>
</dbReference>
<keyword evidence="1" id="KW-0597">Phosphoprotein</keyword>
<dbReference type="Gene3D" id="2.30.29.30">
    <property type="entry name" value="Pleckstrin-homology domain (PH domain)/Phosphotyrosine-binding domain (PTB)"/>
    <property type="match status" value="1"/>
</dbReference>
<dbReference type="GO" id="GO:0005769">
    <property type="term" value="C:early endosome"/>
    <property type="evidence" value="ECO:0007669"/>
    <property type="project" value="TreeGrafter"/>
</dbReference>
<dbReference type="GO" id="GO:0055037">
    <property type="term" value="C:recycling endosome"/>
    <property type="evidence" value="ECO:0007669"/>
    <property type="project" value="TreeGrafter"/>
</dbReference>
<sequence>MADEVMETLRGLNSEDTECIIDAEIYDDDEDSDGVVVPELQGTLSKWTNYIHGWQTRFIVLKDGTLSYYKSEQDSGFGCRGSISLYKANIKAHQFDECRFDVSVNDCLVWYLRASSPEEKQRWVDVLKSYKSESGYGSENSLKRHGSAISLVSNTQSTTSAGSFTKRGIRGLKEKLAEIETFRDILIKQIDTLQKYFDNCAENVKNTSKK</sequence>
<dbReference type="OrthoDB" id="2344588at2759"/>
<dbReference type="FunFam" id="2.30.29.30:FF:000382">
    <property type="entry name" value="Uncharacterized protein, isoform A"/>
    <property type="match status" value="1"/>
</dbReference>
<feature type="domain" description="PH" evidence="2">
    <location>
        <begin position="37"/>
        <end position="132"/>
    </location>
</feature>
<dbReference type="GO" id="GO:0007032">
    <property type="term" value="P:endosome organization"/>
    <property type="evidence" value="ECO:0007669"/>
    <property type="project" value="TreeGrafter"/>
</dbReference>
<evidence type="ECO:0000256" key="1">
    <source>
        <dbReference type="ARBA" id="ARBA00022553"/>
    </source>
</evidence>
<dbReference type="SMART" id="SM00233">
    <property type="entry name" value="PH"/>
    <property type="match status" value="1"/>
</dbReference>